<keyword evidence="6" id="KW-0732">Signal</keyword>
<dbReference type="SMART" id="SM00075">
    <property type="entry name" value="HYDRO"/>
    <property type="match status" value="1"/>
</dbReference>
<keyword evidence="5 6" id="KW-1015">Disulfide bond</keyword>
<dbReference type="EMBL" id="KN837223">
    <property type="protein sequence ID" value="KIJ32703.1"/>
    <property type="molecule type" value="Genomic_DNA"/>
</dbReference>
<reference evidence="7 8" key="1">
    <citation type="submission" date="2014-06" db="EMBL/GenBank/DDBJ databases">
        <title>Evolutionary Origins and Diversification of the Mycorrhizal Mutualists.</title>
        <authorList>
            <consortium name="DOE Joint Genome Institute"/>
            <consortium name="Mycorrhizal Genomics Consortium"/>
            <person name="Kohler A."/>
            <person name="Kuo A."/>
            <person name="Nagy L.G."/>
            <person name="Floudas D."/>
            <person name="Copeland A."/>
            <person name="Barry K.W."/>
            <person name="Cichocki N."/>
            <person name="Veneault-Fourrey C."/>
            <person name="LaButti K."/>
            <person name="Lindquist E.A."/>
            <person name="Lipzen A."/>
            <person name="Lundell T."/>
            <person name="Morin E."/>
            <person name="Murat C."/>
            <person name="Riley R."/>
            <person name="Ohm R."/>
            <person name="Sun H."/>
            <person name="Tunlid A."/>
            <person name="Henrissat B."/>
            <person name="Grigoriev I.V."/>
            <person name="Hibbett D.S."/>
            <person name="Martin F."/>
        </authorList>
    </citation>
    <scope>NUCLEOTIDE SEQUENCE [LARGE SCALE GENOMIC DNA]</scope>
    <source>
        <strain evidence="7 8">SS14</strain>
    </source>
</reference>
<dbReference type="InterPro" id="IPR001338">
    <property type="entry name" value="Class_I_Hydrophobin"/>
</dbReference>
<dbReference type="OrthoDB" id="4225815at2759"/>
<dbReference type="AlphaFoldDB" id="A0A0C9TR76"/>
<evidence type="ECO:0000256" key="1">
    <source>
        <dbReference type="ARBA" id="ARBA00004191"/>
    </source>
</evidence>
<protein>
    <recommendedName>
        <fullName evidence="6">Hydrophobin</fullName>
    </recommendedName>
</protein>
<keyword evidence="4 6" id="KW-0964">Secreted</keyword>
<evidence type="ECO:0000313" key="7">
    <source>
        <dbReference type="EMBL" id="KIJ32703.1"/>
    </source>
</evidence>
<dbReference type="Pfam" id="PF01185">
    <property type="entry name" value="Hydrophobin"/>
    <property type="match status" value="1"/>
</dbReference>
<sequence>MPAVLANILPLASNITSFKAVQCNSKPSSSSSLSLLPLPRPAPTDSVSCTTGLAQCCDSLATSDLNATKFLGLVSAVVQGVDVLLGLGCNPVTVIGTGQGVNCAQQPVCCEQNFPGLIRRFFQQEK</sequence>
<comment type="subcellular location">
    <subcellularLocation>
        <location evidence="1 6">Secreted</location>
        <location evidence="1 6">Cell wall</location>
    </subcellularLocation>
</comment>
<dbReference type="HOGENOM" id="CLU_105134_1_1_1"/>
<dbReference type="GO" id="GO:0009277">
    <property type="term" value="C:fungal-type cell wall"/>
    <property type="evidence" value="ECO:0007669"/>
    <property type="project" value="InterPro"/>
</dbReference>
<comment type="similarity">
    <text evidence="2 6">Belongs to the fungal hydrophobin family.</text>
</comment>
<organism evidence="7 8">
    <name type="scientific">Sphaerobolus stellatus (strain SS14)</name>
    <dbReference type="NCBI Taxonomy" id="990650"/>
    <lineage>
        <taxon>Eukaryota</taxon>
        <taxon>Fungi</taxon>
        <taxon>Dikarya</taxon>
        <taxon>Basidiomycota</taxon>
        <taxon>Agaricomycotina</taxon>
        <taxon>Agaricomycetes</taxon>
        <taxon>Phallomycetidae</taxon>
        <taxon>Geastrales</taxon>
        <taxon>Sphaerobolaceae</taxon>
        <taxon>Sphaerobolus</taxon>
    </lineage>
</organism>
<dbReference type="GO" id="GO:0005199">
    <property type="term" value="F:structural constituent of cell wall"/>
    <property type="evidence" value="ECO:0007669"/>
    <property type="project" value="InterPro"/>
</dbReference>
<accession>A0A0C9TR76</accession>
<proteinExistence type="inferred from homology"/>
<evidence type="ECO:0000256" key="4">
    <source>
        <dbReference type="ARBA" id="ARBA00022525"/>
    </source>
</evidence>
<evidence type="ECO:0000313" key="8">
    <source>
        <dbReference type="Proteomes" id="UP000054279"/>
    </source>
</evidence>
<evidence type="ECO:0000256" key="3">
    <source>
        <dbReference type="ARBA" id="ARBA00022512"/>
    </source>
</evidence>
<evidence type="ECO:0000256" key="6">
    <source>
        <dbReference type="RuleBase" id="RU365009"/>
    </source>
</evidence>
<keyword evidence="8" id="KW-1185">Reference proteome</keyword>
<dbReference type="CDD" id="cd23507">
    <property type="entry name" value="hydrophobin_I"/>
    <property type="match status" value="1"/>
</dbReference>
<name>A0A0C9TR76_SPHS4</name>
<keyword evidence="3 6" id="KW-0134">Cell wall</keyword>
<gene>
    <name evidence="7" type="ORF">M422DRAFT_265462</name>
</gene>
<dbReference type="Proteomes" id="UP000054279">
    <property type="component" value="Unassembled WGS sequence"/>
</dbReference>
<evidence type="ECO:0000256" key="2">
    <source>
        <dbReference type="ARBA" id="ARBA00010446"/>
    </source>
</evidence>
<evidence type="ECO:0000256" key="5">
    <source>
        <dbReference type="ARBA" id="ARBA00023157"/>
    </source>
</evidence>